<accession>A0A512NSX1</accession>
<dbReference type="Gene3D" id="3.40.190.10">
    <property type="entry name" value="Periplasmic binding protein-like II"/>
    <property type="match status" value="2"/>
</dbReference>
<dbReference type="OrthoDB" id="9815444at2"/>
<dbReference type="InterPro" id="IPR006059">
    <property type="entry name" value="SBP"/>
</dbReference>
<organism evidence="2 3">
    <name type="scientific">Reyranella soli</name>
    <dbReference type="NCBI Taxonomy" id="1230389"/>
    <lineage>
        <taxon>Bacteria</taxon>
        <taxon>Pseudomonadati</taxon>
        <taxon>Pseudomonadota</taxon>
        <taxon>Alphaproteobacteria</taxon>
        <taxon>Hyphomicrobiales</taxon>
        <taxon>Reyranellaceae</taxon>
        <taxon>Reyranella</taxon>
    </lineage>
</organism>
<dbReference type="SUPFAM" id="SSF53850">
    <property type="entry name" value="Periplasmic binding protein-like II"/>
    <property type="match status" value="1"/>
</dbReference>
<evidence type="ECO:0000256" key="1">
    <source>
        <dbReference type="ARBA" id="ARBA00022764"/>
    </source>
</evidence>
<keyword evidence="1" id="KW-0574">Periplasm</keyword>
<proteinExistence type="predicted"/>
<dbReference type="Proteomes" id="UP000321058">
    <property type="component" value="Unassembled WGS sequence"/>
</dbReference>
<dbReference type="EMBL" id="BKAJ01000297">
    <property type="protein sequence ID" value="GEP62057.1"/>
    <property type="molecule type" value="Genomic_DNA"/>
</dbReference>
<protein>
    <submittedName>
        <fullName evidence="2">ABC transporter substrate-binding protein</fullName>
    </submittedName>
</protein>
<dbReference type="Pfam" id="PF13416">
    <property type="entry name" value="SBP_bac_8"/>
    <property type="match status" value="1"/>
</dbReference>
<dbReference type="RefSeq" id="WP_147157321.1">
    <property type="nucleotide sequence ID" value="NZ_BKAJ01000297.1"/>
</dbReference>
<evidence type="ECO:0000313" key="2">
    <source>
        <dbReference type="EMBL" id="GEP62057.1"/>
    </source>
</evidence>
<sequence length="340" mass="37483">MKRRSFVKAAAASLPTFGILSAARAQSKEIRMIESGGLSGDSIQVGYIDPLKAKTGINVVRESPSSLGKLRALVESGQSGTTLFELGSGVVLQAKKLGLIEKLDWAAINPAAMFPEAKNEYGFGYQYFSTIMAWRKGQKEPKNFVEFFDTKAFPGKRTLPDYPHYCLPFALQAAGVPIDKLFPLDVDLAFKKLNEIKKDVAVWWKAGAQPPQLMKDNEVQYAICWSGRVVGDPAFGLNFAGGKADLSYIAVVKGSKSEDKLAAWKLYHEMSLPENQAKAAGVISYTGPSPDLDALLPQDKLWQFPTSKQNKAVQYFENAEWWADNGEAVNKKWEAFKLSL</sequence>
<reference evidence="2 3" key="1">
    <citation type="submission" date="2019-07" db="EMBL/GenBank/DDBJ databases">
        <title>Whole genome shotgun sequence of Reyranella soli NBRC 108950.</title>
        <authorList>
            <person name="Hosoyama A."/>
            <person name="Uohara A."/>
            <person name="Ohji S."/>
            <person name="Ichikawa N."/>
        </authorList>
    </citation>
    <scope>NUCLEOTIDE SEQUENCE [LARGE SCALE GENOMIC DNA]</scope>
    <source>
        <strain evidence="2 3">NBRC 108950</strain>
    </source>
</reference>
<comment type="caution">
    <text evidence="2">The sequence shown here is derived from an EMBL/GenBank/DDBJ whole genome shotgun (WGS) entry which is preliminary data.</text>
</comment>
<name>A0A512NSX1_9HYPH</name>
<keyword evidence="3" id="KW-1185">Reference proteome</keyword>
<evidence type="ECO:0000313" key="3">
    <source>
        <dbReference type="Proteomes" id="UP000321058"/>
    </source>
</evidence>
<gene>
    <name evidence="2" type="ORF">RSO01_92230</name>
</gene>
<dbReference type="AlphaFoldDB" id="A0A512NSX1"/>